<dbReference type="RefSeq" id="WP_129251891.1">
    <property type="nucleotide sequence ID" value="NZ_SAXA01000001.1"/>
</dbReference>
<dbReference type="Gene3D" id="1.50.10.20">
    <property type="match status" value="1"/>
</dbReference>
<name>A0A4Q1JPT6_9BACT</name>
<gene>
    <name evidence="1" type="ORF">EO244_00510</name>
</gene>
<dbReference type="SUPFAM" id="SSF158745">
    <property type="entry name" value="LanC-like"/>
    <property type="match status" value="1"/>
</dbReference>
<protein>
    <recommendedName>
        <fullName evidence="3">Lanthionine synthetase C-like protein</fullName>
    </recommendedName>
</protein>
<proteinExistence type="predicted"/>
<accession>A0A4Q1JPT6</accession>
<organism evidence="1 2">
    <name type="scientific">Ancylomarina salipaludis</name>
    <dbReference type="NCBI Taxonomy" id="2501299"/>
    <lineage>
        <taxon>Bacteria</taxon>
        <taxon>Pseudomonadati</taxon>
        <taxon>Bacteroidota</taxon>
        <taxon>Bacteroidia</taxon>
        <taxon>Marinilabiliales</taxon>
        <taxon>Marinifilaceae</taxon>
        <taxon>Ancylomarina</taxon>
    </lineage>
</organism>
<evidence type="ECO:0000313" key="2">
    <source>
        <dbReference type="Proteomes" id="UP000289703"/>
    </source>
</evidence>
<dbReference type="InterPro" id="IPR007822">
    <property type="entry name" value="LANC-like"/>
</dbReference>
<dbReference type="OrthoDB" id="1092992at2"/>
<sequence>MFLLICYRGICLGMSEGIKSIVENRTLRVENMLLLNSSFIKNIGLMHGKMGISIFFYHLAQKSSQDIYQNYAEELIDEIYDEINDSASIDFENGLAGIGWGIEYLAQNGFIDANTDDVLEEFDRLLFEEISNDTSKKVELLDGLIGIGFYFLKRVQNLKGDSSKTSLNIQALIHLFELFDKKLTCQQIEEWLSDDIGVSGNNEFLKNELVKVDVKSIVKESFDITWNYTVLLWFLIEGYNQDVTNLKAKELILRLLKPLIDHRHWPKLYGKQLLILLCIEKLKSQCQNIYDDLHDFHCRLELEMSKVSPTILINVFDKSVNNLRFGLVGVAWVYQQLFYLTNKIDYQRMSNFLLKNKRSLDSQEKLFEFANGQQSLGVLEGLMGIHVFTHLYKSV</sequence>
<evidence type="ECO:0008006" key="3">
    <source>
        <dbReference type="Google" id="ProtNLM"/>
    </source>
</evidence>
<dbReference type="EMBL" id="SAXA01000001">
    <property type="protein sequence ID" value="RXQ97404.1"/>
    <property type="molecule type" value="Genomic_DNA"/>
</dbReference>
<evidence type="ECO:0000313" key="1">
    <source>
        <dbReference type="EMBL" id="RXQ97404.1"/>
    </source>
</evidence>
<reference evidence="1 2" key="1">
    <citation type="submission" date="2019-01" db="EMBL/GenBank/DDBJ databases">
        <title>Ancylomarina salipaludis sp. nov., isolated from a salt marsh.</title>
        <authorList>
            <person name="Yoon J.-H."/>
        </authorList>
    </citation>
    <scope>NUCLEOTIDE SEQUENCE [LARGE SCALE GENOMIC DNA]</scope>
    <source>
        <strain evidence="1 2">SHSM-M15</strain>
    </source>
</reference>
<dbReference type="AlphaFoldDB" id="A0A4Q1JPT6"/>
<comment type="caution">
    <text evidence="1">The sequence shown here is derived from an EMBL/GenBank/DDBJ whole genome shotgun (WGS) entry which is preliminary data.</text>
</comment>
<dbReference type="Pfam" id="PF05147">
    <property type="entry name" value="LANC_like"/>
    <property type="match status" value="1"/>
</dbReference>
<keyword evidence="2" id="KW-1185">Reference proteome</keyword>
<dbReference type="Proteomes" id="UP000289703">
    <property type="component" value="Unassembled WGS sequence"/>
</dbReference>
<dbReference type="GO" id="GO:0031179">
    <property type="term" value="P:peptide modification"/>
    <property type="evidence" value="ECO:0007669"/>
    <property type="project" value="InterPro"/>
</dbReference>